<keyword evidence="2" id="KW-1185">Reference proteome</keyword>
<organism evidence="1 2">
    <name type="scientific">Penaeus vannamei</name>
    <name type="common">Whiteleg shrimp</name>
    <name type="synonym">Litopenaeus vannamei</name>
    <dbReference type="NCBI Taxonomy" id="6689"/>
    <lineage>
        <taxon>Eukaryota</taxon>
        <taxon>Metazoa</taxon>
        <taxon>Ecdysozoa</taxon>
        <taxon>Arthropoda</taxon>
        <taxon>Crustacea</taxon>
        <taxon>Multicrustacea</taxon>
        <taxon>Malacostraca</taxon>
        <taxon>Eumalacostraca</taxon>
        <taxon>Eucarida</taxon>
        <taxon>Decapoda</taxon>
        <taxon>Dendrobranchiata</taxon>
        <taxon>Penaeoidea</taxon>
        <taxon>Penaeidae</taxon>
        <taxon>Penaeus</taxon>
    </lineage>
</organism>
<gene>
    <name evidence="1" type="ORF">C7M84_022394</name>
</gene>
<reference evidence="1 2" key="1">
    <citation type="submission" date="2018-04" db="EMBL/GenBank/DDBJ databases">
        <authorList>
            <person name="Zhang X."/>
            <person name="Yuan J."/>
            <person name="Li F."/>
            <person name="Xiang J."/>
        </authorList>
    </citation>
    <scope>NUCLEOTIDE SEQUENCE [LARGE SCALE GENOMIC DNA]</scope>
    <source>
        <tissue evidence="1">Muscle</tissue>
    </source>
</reference>
<dbReference type="EMBL" id="QCYY01000544">
    <property type="protein sequence ID" value="ROT84420.1"/>
    <property type="molecule type" value="Genomic_DNA"/>
</dbReference>
<proteinExistence type="predicted"/>
<evidence type="ECO:0000313" key="2">
    <source>
        <dbReference type="Proteomes" id="UP000283509"/>
    </source>
</evidence>
<evidence type="ECO:0000313" key="1">
    <source>
        <dbReference type="EMBL" id="ROT84420.1"/>
    </source>
</evidence>
<comment type="caution">
    <text evidence="1">The sequence shown here is derived from an EMBL/GenBank/DDBJ whole genome shotgun (WGS) entry which is preliminary data.</text>
</comment>
<dbReference type="AlphaFoldDB" id="A0A3R7PW29"/>
<dbReference type="Proteomes" id="UP000283509">
    <property type="component" value="Unassembled WGS sequence"/>
</dbReference>
<name>A0A3R7PW29_PENVA</name>
<accession>A0A3R7PW29</accession>
<sequence>MVLHSSPFQTLAMVLEGSDVCSQASHLFTLLIDDVNQALEVFLVACNQMLSSAYLMLLIFCPPTLTPGLPSIFRKIISLYKENKSGDKTHPCLTPLLIGWGWLSSLSTLMAAPPPLLQPTSHSSSYLPSLPLQFSPPPFPLIQLLSPPTLSLSSPSLSFPLPLSFPLSLPPLSLFLLLFADVLRQQTPLPLQSPLSPPAIALPPLFHPPSCFLFLPHIPPPKVPPSLPPPLSQRSPPPPLSIYTPSTPSVHSPLPSSVHPLLLNPLPLSTLSLPPSIPPPPPSLPVLLPPKISIELQPCQGCQVGNTPTYYSIFYHCFLFLHPSLGNSHTPSILLSLFSFTLPSPSSSFASSTLRPFFLLFFFKVSALFLLCLPPTSLPPFLPLLPPSPLSSPSIRFSFHFPPFSPSSSLPLPAHFLSSHTPFSSPIRFSSLTSYLSLIPLIPLTFPPPLDSFHYHSLFSILSSLFPSLSRLSLFSLPPFSLTFSFTPSPFPSPSPSLSLSLSLSLSISNCYTKQLAI</sequence>
<reference evidence="1 2" key="2">
    <citation type="submission" date="2019-01" db="EMBL/GenBank/DDBJ databases">
        <title>The decoding of complex shrimp genome reveals the adaptation for benthos swimmer, frequently molting mechanism and breeding impact on genome.</title>
        <authorList>
            <person name="Sun Y."/>
            <person name="Gao Y."/>
            <person name="Yu Y."/>
        </authorList>
    </citation>
    <scope>NUCLEOTIDE SEQUENCE [LARGE SCALE GENOMIC DNA]</scope>
    <source>
        <tissue evidence="1">Muscle</tissue>
    </source>
</reference>
<protein>
    <submittedName>
        <fullName evidence="1">Uncharacterized protein</fullName>
    </submittedName>
</protein>